<name>A0ABP5MSB3_9MICC</name>
<accession>A0ABP5MSB3</accession>
<dbReference type="EMBL" id="BAAAON010000003">
    <property type="protein sequence ID" value="GAA2177196.1"/>
    <property type="molecule type" value="Genomic_DNA"/>
</dbReference>
<evidence type="ECO:0000313" key="4">
    <source>
        <dbReference type="Proteomes" id="UP001500974"/>
    </source>
</evidence>
<keyword evidence="1" id="KW-0472">Membrane</keyword>
<feature type="domain" description="NERD" evidence="2">
    <location>
        <begin position="62"/>
        <end position="173"/>
    </location>
</feature>
<dbReference type="Pfam" id="PF08378">
    <property type="entry name" value="NERD"/>
    <property type="match status" value="1"/>
</dbReference>
<evidence type="ECO:0000256" key="1">
    <source>
        <dbReference type="SAM" id="Phobius"/>
    </source>
</evidence>
<keyword evidence="1" id="KW-0812">Transmembrane</keyword>
<feature type="transmembrane region" description="Helical" evidence="1">
    <location>
        <begin position="250"/>
        <end position="276"/>
    </location>
</feature>
<sequence>MSETEPPPVESLPSHKTLTTRIPGHSVIEELLVAHRSDPPRSAIGRLFGTRPLGTESAPWYWGALGEREVGAFLAQLGPDWTVLHAVPVGRGSSDIDHVLIGPGGVFTINTKRHAGQAVWTAKNTLMVAGQRQRHIPNAVYEAKRASKLLSAAVDHPVHVNGMVVVVGAKSLTVRGKHPDVAVVTPRQLLRSLNRQRPVLTPEQVSILRAAAARPETWHKNPQPQSDAGWLESAFHDVSRKVDQARRRRVGWALALFGTILATLSGVLPSLLLALVR</sequence>
<keyword evidence="4" id="KW-1185">Reference proteome</keyword>
<evidence type="ECO:0000259" key="2">
    <source>
        <dbReference type="PROSITE" id="PS50965"/>
    </source>
</evidence>
<comment type="caution">
    <text evidence="3">The sequence shown here is derived from an EMBL/GenBank/DDBJ whole genome shotgun (WGS) entry which is preliminary data.</text>
</comment>
<gene>
    <name evidence="3" type="ORF">GCM10009784_26860</name>
</gene>
<protein>
    <recommendedName>
        <fullName evidence="2">NERD domain-containing protein</fullName>
    </recommendedName>
</protein>
<dbReference type="PROSITE" id="PS50965">
    <property type="entry name" value="NERD"/>
    <property type="match status" value="1"/>
</dbReference>
<dbReference type="Proteomes" id="UP001500974">
    <property type="component" value="Unassembled WGS sequence"/>
</dbReference>
<reference evidence="4" key="1">
    <citation type="journal article" date="2019" name="Int. J. Syst. Evol. Microbiol.">
        <title>The Global Catalogue of Microorganisms (GCM) 10K type strain sequencing project: providing services to taxonomists for standard genome sequencing and annotation.</title>
        <authorList>
            <consortium name="The Broad Institute Genomics Platform"/>
            <consortium name="The Broad Institute Genome Sequencing Center for Infectious Disease"/>
            <person name="Wu L."/>
            <person name="Ma J."/>
        </authorList>
    </citation>
    <scope>NUCLEOTIDE SEQUENCE [LARGE SCALE GENOMIC DNA]</scope>
    <source>
        <strain evidence="4">JCM 14917</strain>
    </source>
</reference>
<evidence type="ECO:0000313" key="3">
    <source>
        <dbReference type="EMBL" id="GAA2177196.1"/>
    </source>
</evidence>
<dbReference type="InterPro" id="IPR011528">
    <property type="entry name" value="NERD"/>
</dbReference>
<keyword evidence="1" id="KW-1133">Transmembrane helix</keyword>
<proteinExistence type="predicted"/>
<organism evidence="3 4">
    <name type="scientific">Arthrobacter parietis</name>
    <dbReference type="NCBI Taxonomy" id="271434"/>
    <lineage>
        <taxon>Bacteria</taxon>
        <taxon>Bacillati</taxon>
        <taxon>Actinomycetota</taxon>
        <taxon>Actinomycetes</taxon>
        <taxon>Micrococcales</taxon>
        <taxon>Micrococcaceae</taxon>
        <taxon>Arthrobacter</taxon>
    </lineage>
</organism>